<protein>
    <submittedName>
        <fullName evidence="7">ADP-ribose pyrophosphatase</fullName>
        <ecNumber evidence="7">3.6.1.13</ecNumber>
    </submittedName>
</protein>
<dbReference type="InterPro" id="IPR000086">
    <property type="entry name" value="NUDIX_hydrolase_dom"/>
</dbReference>
<evidence type="ECO:0000313" key="7">
    <source>
        <dbReference type="EMBL" id="SCM59195.1"/>
    </source>
</evidence>
<dbReference type="Pfam" id="PF00293">
    <property type="entry name" value="NUDIX"/>
    <property type="match status" value="1"/>
</dbReference>
<keyword evidence="3 5" id="KW-0378">Hydrolase</keyword>
<evidence type="ECO:0000313" key="8">
    <source>
        <dbReference type="Proteomes" id="UP000178485"/>
    </source>
</evidence>
<dbReference type="PROSITE" id="PS00893">
    <property type="entry name" value="NUDIX_BOX"/>
    <property type="match status" value="1"/>
</dbReference>
<comment type="similarity">
    <text evidence="5">Belongs to the Nudix hydrolase family.</text>
</comment>
<dbReference type="PROSITE" id="PS51462">
    <property type="entry name" value="NUDIX"/>
    <property type="match status" value="1"/>
</dbReference>
<dbReference type="InterPro" id="IPR020084">
    <property type="entry name" value="NUDIX_hydrolase_CS"/>
</dbReference>
<reference evidence="7 8" key="1">
    <citation type="submission" date="2016-08" db="EMBL/GenBank/DDBJ databases">
        <authorList>
            <person name="Seilhamer J.J."/>
        </authorList>
    </citation>
    <scope>NUCLEOTIDE SEQUENCE [LARGE SCALE GENOMIC DNA]</scope>
    <source>
        <strain evidence="7">ING2-E5A</strain>
    </source>
</reference>
<dbReference type="GO" id="GO:0046872">
    <property type="term" value="F:metal ion binding"/>
    <property type="evidence" value="ECO:0007669"/>
    <property type="project" value="UniProtKB-KW"/>
</dbReference>
<keyword evidence="8" id="KW-1185">Reference proteome</keyword>
<evidence type="ECO:0000256" key="4">
    <source>
        <dbReference type="ARBA" id="ARBA00022842"/>
    </source>
</evidence>
<evidence type="ECO:0000256" key="1">
    <source>
        <dbReference type="ARBA" id="ARBA00001946"/>
    </source>
</evidence>
<organism evidence="7 8">
    <name type="scientific">Petrimonas mucosa</name>
    <dbReference type="NCBI Taxonomy" id="1642646"/>
    <lineage>
        <taxon>Bacteria</taxon>
        <taxon>Pseudomonadati</taxon>
        <taxon>Bacteroidota</taxon>
        <taxon>Bacteroidia</taxon>
        <taxon>Bacteroidales</taxon>
        <taxon>Dysgonomonadaceae</taxon>
        <taxon>Petrimonas</taxon>
    </lineage>
</organism>
<gene>
    <name evidence="7" type="primary">nudF</name>
    <name evidence="7" type="ORF">ING2E5A_2393</name>
</gene>
<dbReference type="GO" id="GO:0006742">
    <property type="term" value="P:NADP+ catabolic process"/>
    <property type="evidence" value="ECO:0007669"/>
    <property type="project" value="TreeGrafter"/>
</dbReference>
<dbReference type="Proteomes" id="UP000178485">
    <property type="component" value="Chromosome i"/>
</dbReference>
<dbReference type="InterPro" id="IPR020476">
    <property type="entry name" value="Nudix_hydrolase"/>
</dbReference>
<keyword evidence="2" id="KW-0479">Metal-binding</keyword>
<dbReference type="RefSeq" id="WP_071137519.1">
    <property type="nucleotide sequence ID" value="NZ_DUQN01000007.1"/>
</dbReference>
<feature type="domain" description="Nudix hydrolase" evidence="6">
    <location>
        <begin position="39"/>
        <end position="173"/>
    </location>
</feature>
<keyword evidence="4" id="KW-0460">Magnesium</keyword>
<dbReference type="GO" id="GO:0035529">
    <property type="term" value="F:NADH pyrophosphatase activity"/>
    <property type="evidence" value="ECO:0007669"/>
    <property type="project" value="TreeGrafter"/>
</dbReference>
<dbReference type="EC" id="3.6.1.13" evidence="7"/>
<evidence type="ECO:0000256" key="5">
    <source>
        <dbReference type="RuleBase" id="RU003476"/>
    </source>
</evidence>
<evidence type="ECO:0000256" key="2">
    <source>
        <dbReference type="ARBA" id="ARBA00022723"/>
    </source>
</evidence>
<dbReference type="AlphaFoldDB" id="A0A1G4G9L3"/>
<dbReference type="SUPFAM" id="SSF55811">
    <property type="entry name" value="Nudix"/>
    <property type="match status" value="1"/>
</dbReference>
<sequence length="173" mass="19733">MKHPLQQFNFCPKCGSPHFFENNMKSKRCAECGFTYYFNSSAAVVALIENEKGELLIARRAKEPAKGTFDLPGGFVDMYETAEEAVVREIQEETGLLISAPHYLFSIPNIYLYSGFEVHTMDLFFRCRVSDVSEMKPMDDVSDLFFIKKERLHPADFGLVSIRKGIEKILADI</sequence>
<dbReference type="CDD" id="cd04681">
    <property type="entry name" value="NUDIX_Hydrolase"/>
    <property type="match status" value="1"/>
</dbReference>
<dbReference type="PANTHER" id="PTHR42904:SF12">
    <property type="entry name" value="ADP-RIBOSE PYROPHOSPHATASE-RELATED"/>
    <property type="match status" value="1"/>
</dbReference>
<dbReference type="InterPro" id="IPR050241">
    <property type="entry name" value="NAD-cap_RNA_hydrolase_NudC"/>
</dbReference>
<dbReference type="GO" id="GO:0005829">
    <property type="term" value="C:cytosol"/>
    <property type="evidence" value="ECO:0007669"/>
    <property type="project" value="TreeGrafter"/>
</dbReference>
<dbReference type="InterPro" id="IPR015797">
    <property type="entry name" value="NUDIX_hydrolase-like_dom_sf"/>
</dbReference>
<comment type="cofactor">
    <cofactor evidence="1">
        <name>Mg(2+)</name>
        <dbReference type="ChEBI" id="CHEBI:18420"/>
    </cofactor>
</comment>
<proteinExistence type="inferred from homology"/>
<dbReference type="GO" id="GO:0047631">
    <property type="term" value="F:ADP-ribose diphosphatase activity"/>
    <property type="evidence" value="ECO:0007669"/>
    <property type="project" value="UniProtKB-EC"/>
</dbReference>
<dbReference type="Gene3D" id="3.90.79.10">
    <property type="entry name" value="Nucleoside Triphosphate Pyrophosphohydrolase"/>
    <property type="match status" value="1"/>
</dbReference>
<dbReference type="PANTHER" id="PTHR42904">
    <property type="entry name" value="NUDIX HYDROLASE, NUDC SUBFAMILY"/>
    <property type="match status" value="1"/>
</dbReference>
<dbReference type="PRINTS" id="PR00502">
    <property type="entry name" value="NUDIXFAMILY"/>
</dbReference>
<dbReference type="GO" id="GO:0019677">
    <property type="term" value="P:NAD+ catabolic process"/>
    <property type="evidence" value="ECO:0007669"/>
    <property type="project" value="TreeGrafter"/>
</dbReference>
<dbReference type="EMBL" id="LT608328">
    <property type="protein sequence ID" value="SCM59195.1"/>
    <property type="molecule type" value="Genomic_DNA"/>
</dbReference>
<dbReference type="STRING" id="1642646.ING2E5A_2393"/>
<accession>A0A1G4G9L3</accession>
<dbReference type="KEGG" id="pmuc:ING2E5A_2393"/>
<evidence type="ECO:0000256" key="3">
    <source>
        <dbReference type="ARBA" id="ARBA00022801"/>
    </source>
</evidence>
<name>A0A1G4G9L3_9BACT</name>
<evidence type="ECO:0000259" key="6">
    <source>
        <dbReference type="PROSITE" id="PS51462"/>
    </source>
</evidence>